<feature type="coiled-coil region" evidence="1">
    <location>
        <begin position="794"/>
        <end position="835"/>
    </location>
</feature>
<dbReference type="RefSeq" id="WP_379270985.1">
    <property type="nucleotide sequence ID" value="NZ_JBHUGT010000010.1"/>
</dbReference>
<dbReference type="InterPro" id="IPR013783">
    <property type="entry name" value="Ig-like_fold"/>
</dbReference>
<dbReference type="Proteomes" id="UP001597493">
    <property type="component" value="Unassembled WGS sequence"/>
</dbReference>
<dbReference type="InterPro" id="IPR014756">
    <property type="entry name" value="Ig_E-set"/>
</dbReference>
<protein>
    <submittedName>
        <fullName evidence="2">Ig-like domain-containing protein</fullName>
    </submittedName>
</protein>
<comment type="caution">
    <text evidence="2">The sequence shown here is derived from an EMBL/GenBank/DDBJ whole genome shotgun (WGS) entry which is preliminary data.</text>
</comment>
<evidence type="ECO:0000313" key="2">
    <source>
        <dbReference type="EMBL" id="MFD2660166.1"/>
    </source>
</evidence>
<dbReference type="Pfam" id="PF17957">
    <property type="entry name" value="Big_7"/>
    <property type="match status" value="2"/>
</dbReference>
<accession>A0ABW5QUS1</accession>
<dbReference type="EMBL" id="JBHUMY010000006">
    <property type="protein sequence ID" value="MFD2660166.1"/>
    <property type="molecule type" value="Genomic_DNA"/>
</dbReference>
<sequence>MSSSKKDTPLKLAGETNAPVISYNVPEPTSYTGRTYIELTFPDDSFLPSAAGDRANASRAALAKSVSSVEELRKAKQSGTRMTETLAKLTEEEVEQAEREGKKLSIYRTMTGALAHRFRNVPTAGDNTLAAASRLAALPTTDGGGYVPNAIPVDPDTGGGGNYPEPKVSVSITSPVTNTAITGPHTGAPVTITGRASATQGFVADVFVKIGNGDFKTATLEAGGTWSYNTVLKTEGSVTITAKATHDQSAVTSTAEITVNVDLEEPDTVPPAVAITSPAPGQQYSAAGKDNVSVTIEGTASDARGISKVELVVGSGTPQPVDTTNGYANWGKVITLGPGNHAILARATDSAGKTSETSLTVLVDATPPVIEITSPKADGNVAGTHTKGAILEVTGTAKDDGNGIRVVEVTVDNNPVYTRAVEKAPNDWSTWKASVQIEQPGKRTITARATDLAGNTITTTIMVNVTIVPEIASRTNRIILIESYRLSSFCGQYGLGRELNTFSLLPGEKSKITVRSYTQSEESRKEASSILDSVTDEIAKEFEESIGAETSNKVVYEESDQYKLEGNMGISWGGFLSASASASTSGTTNAAREQLTKNIVNAAEKHVAKASARRDLKVETTYEIKTTDTEENVIVREIENVNMSRTLNFVFRQMNQEFITLLHLVDLRIGYFCADNNYYREVTLPELDTLLNEVIVPEKITEIRNAILNQLTNIFDYQDRHHVFVEEELFTGSDGKPVPNSSYLRVKKDYISEYYDESTKSTIKVPGIIMAANRHVLRTDGIAVDALLGQGEALDDYSRSLQEQTVREKELRNDMLEAEIKMKQLALAILEARDETAAKIYGMLNPAPVAEEEESGAAAVTA</sequence>
<proteinExistence type="predicted"/>
<evidence type="ECO:0000256" key="1">
    <source>
        <dbReference type="SAM" id="Coils"/>
    </source>
</evidence>
<gene>
    <name evidence="2" type="ORF">ACFSW5_07765</name>
</gene>
<reference evidence="3" key="1">
    <citation type="journal article" date="2019" name="Int. J. Syst. Evol. Microbiol.">
        <title>The Global Catalogue of Microorganisms (GCM) 10K type strain sequencing project: providing services to taxonomists for standard genome sequencing and annotation.</title>
        <authorList>
            <consortium name="The Broad Institute Genomics Platform"/>
            <consortium name="The Broad Institute Genome Sequencing Center for Infectious Disease"/>
            <person name="Wu L."/>
            <person name="Ma J."/>
        </authorList>
    </citation>
    <scope>NUCLEOTIDE SEQUENCE [LARGE SCALE GENOMIC DNA]</scope>
    <source>
        <strain evidence="3">TISTR 1827</strain>
    </source>
</reference>
<organism evidence="2 3">
    <name type="scientific">Paenibacillus thailandensis</name>
    <dbReference type="NCBI Taxonomy" id="393250"/>
    <lineage>
        <taxon>Bacteria</taxon>
        <taxon>Bacillati</taxon>
        <taxon>Bacillota</taxon>
        <taxon>Bacilli</taxon>
        <taxon>Bacillales</taxon>
        <taxon>Paenibacillaceae</taxon>
        <taxon>Paenibacillus</taxon>
    </lineage>
</organism>
<name>A0ABW5QUS1_9BACL</name>
<evidence type="ECO:0000313" key="3">
    <source>
        <dbReference type="Proteomes" id="UP001597493"/>
    </source>
</evidence>
<keyword evidence="1" id="KW-0175">Coiled coil</keyword>
<dbReference type="Gene3D" id="2.60.40.10">
    <property type="entry name" value="Immunoglobulins"/>
    <property type="match status" value="3"/>
</dbReference>
<dbReference type="SUPFAM" id="SSF81296">
    <property type="entry name" value="E set domains"/>
    <property type="match status" value="2"/>
</dbReference>
<keyword evidence="3" id="KW-1185">Reference proteome</keyword>